<reference evidence="1" key="1">
    <citation type="submission" date="2019-11" db="UniProtKB">
        <authorList>
            <consortium name="WormBaseParasite"/>
        </authorList>
    </citation>
    <scope>IDENTIFICATION</scope>
</reference>
<dbReference type="AlphaFoldDB" id="A0A5K3G362"/>
<dbReference type="WBParaSite" id="MCU_014744-RA">
    <property type="protein sequence ID" value="MCU_014744-RA"/>
    <property type="gene ID" value="MCU_014744"/>
</dbReference>
<name>A0A5K3G362_MESCO</name>
<evidence type="ECO:0000313" key="1">
    <source>
        <dbReference type="WBParaSite" id="MCU_014744-RA"/>
    </source>
</evidence>
<proteinExistence type="predicted"/>
<accession>A0A5K3G362</accession>
<protein>
    <submittedName>
        <fullName evidence="1">Peptidase_S8 domain-containing protein</fullName>
    </submittedName>
</protein>
<sequence>ALVALQTQPIFPQLEPTAHIPQQLLPYVSAAAYNVGAATSGAIGGAGSVSQVASAPQMMHPHQLRADATQSASLSSAGGLLRLYEDAHLSTVSSSIKVDVLIQRTTVYAESSSQYVSRGVVFSGHAAAAMSAMALLHSEPSIRQLILPAIEK</sequence>
<organism evidence="1">
    <name type="scientific">Mesocestoides corti</name>
    <name type="common">Flatworm</name>
    <dbReference type="NCBI Taxonomy" id="53468"/>
    <lineage>
        <taxon>Eukaryota</taxon>
        <taxon>Metazoa</taxon>
        <taxon>Spiralia</taxon>
        <taxon>Lophotrochozoa</taxon>
        <taxon>Platyhelminthes</taxon>
        <taxon>Cestoda</taxon>
        <taxon>Eucestoda</taxon>
        <taxon>Cyclophyllidea</taxon>
        <taxon>Mesocestoididae</taxon>
        <taxon>Mesocestoides</taxon>
    </lineage>
</organism>